<comment type="subunit">
    <text evidence="2">Heterotrimer of A, B and C subunits.</text>
</comment>
<dbReference type="EMBL" id="JADINF010000184">
    <property type="protein sequence ID" value="MBO8424803.1"/>
    <property type="molecule type" value="Genomic_DNA"/>
</dbReference>
<comment type="catalytic activity">
    <reaction evidence="4">
        <text>L-aspartyl-tRNA(Asn) + L-glutamine + ATP + H2O = L-asparaginyl-tRNA(Asn) + L-glutamate + ADP + phosphate + 2 H(+)</text>
        <dbReference type="Rhea" id="RHEA:14513"/>
        <dbReference type="Rhea" id="RHEA-COMP:9674"/>
        <dbReference type="Rhea" id="RHEA-COMP:9677"/>
        <dbReference type="ChEBI" id="CHEBI:15377"/>
        <dbReference type="ChEBI" id="CHEBI:15378"/>
        <dbReference type="ChEBI" id="CHEBI:29985"/>
        <dbReference type="ChEBI" id="CHEBI:30616"/>
        <dbReference type="ChEBI" id="CHEBI:43474"/>
        <dbReference type="ChEBI" id="CHEBI:58359"/>
        <dbReference type="ChEBI" id="CHEBI:78515"/>
        <dbReference type="ChEBI" id="CHEBI:78516"/>
        <dbReference type="ChEBI" id="CHEBI:456216"/>
    </reaction>
</comment>
<evidence type="ECO:0000313" key="7">
    <source>
        <dbReference type="Proteomes" id="UP000727857"/>
    </source>
</evidence>
<name>A0A940DJD4_9FIRM</name>
<evidence type="ECO:0000256" key="4">
    <source>
        <dbReference type="ARBA" id="ARBA00047380"/>
    </source>
</evidence>
<evidence type="ECO:0000256" key="2">
    <source>
        <dbReference type="ARBA" id="ARBA00011123"/>
    </source>
</evidence>
<dbReference type="Proteomes" id="UP000727857">
    <property type="component" value="Unassembled WGS sequence"/>
</dbReference>
<comment type="function">
    <text evidence="3">Allows the formation of correctly charged Asn-tRNA(Asn) or Gln-tRNA(Gln) through the transamidation of misacylated Asp-tRNA(Asn) or Glu-tRNA(Gln) in organisms which lack either or both of asparaginyl-tRNA or glutaminyl-tRNA synthetases. The reaction takes place in the presence of glutamine and ATP through an activated phospho-Asp-tRNA(Asn) or phospho-Glu-tRNA(Gln).</text>
</comment>
<gene>
    <name evidence="6" type="primary">gatC</name>
    <name evidence="6" type="ORF">IAB16_07265</name>
</gene>
<dbReference type="AlphaFoldDB" id="A0A940DJD4"/>
<reference evidence="6" key="1">
    <citation type="submission" date="2020-10" db="EMBL/GenBank/DDBJ databases">
        <authorList>
            <person name="Gilroy R."/>
        </authorList>
    </citation>
    <scope>NUCLEOTIDE SEQUENCE</scope>
    <source>
        <strain evidence="6">517</strain>
    </source>
</reference>
<evidence type="ECO:0000256" key="3">
    <source>
        <dbReference type="ARBA" id="ARBA00024799"/>
    </source>
</evidence>
<dbReference type="InterPro" id="IPR003837">
    <property type="entry name" value="GatC"/>
</dbReference>
<evidence type="ECO:0000256" key="5">
    <source>
        <dbReference type="ARBA" id="ARBA00047913"/>
    </source>
</evidence>
<dbReference type="Gene3D" id="1.10.20.60">
    <property type="entry name" value="Glu-tRNAGln amidotransferase C subunit, N-terminal domain"/>
    <property type="match status" value="1"/>
</dbReference>
<sequence length="97" mass="10752">MIEKKEVEWLARLAKLKLSDEELDGLTEDMEEIVEFAGRINSAVSGTEAYRGVVTPVEALREDIVGECSPQDLVLSNVNGGENGYFPVKRRKPDGSR</sequence>
<dbReference type="SUPFAM" id="SSF141000">
    <property type="entry name" value="Glu-tRNAGln amidotransferase C subunit"/>
    <property type="match status" value="1"/>
</dbReference>
<dbReference type="Pfam" id="PF02686">
    <property type="entry name" value="GatC"/>
    <property type="match status" value="1"/>
</dbReference>
<comment type="catalytic activity">
    <reaction evidence="5">
        <text>L-glutamyl-tRNA(Gln) + L-glutamine + ATP + H2O = L-glutaminyl-tRNA(Gln) + L-glutamate + ADP + phosphate + H(+)</text>
        <dbReference type="Rhea" id="RHEA:17521"/>
        <dbReference type="Rhea" id="RHEA-COMP:9681"/>
        <dbReference type="Rhea" id="RHEA-COMP:9684"/>
        <dbReference type="ChEBI" id="CHEBI:15377"/>
        <dbReference type="ChEBI" id="CHEBI:15378"/>
        <dbReference type="ChEBI" id="CHEBI:29985"/>
        <dbReference type="ChEBI" id="CHEBI:30616"/>
        <dbReference type="ChEBI" id="CHEBI:43474"/>
        <dbReference type="ChEBI" id="CHEBI:58359"/>
        <dbReference type="ChEBI" id="CHEBI:78520"/>
        <dbReference type="ChEBI" id="CHEBI:78521"/>
        <dbReference type="ChEBI" id="CHEBI:456216"/>
    </reaction>
</comment>
<comment type="caution">
    <text evidence="6">The sequence shown here is derived from an EMBL/GenBank/DDBJ whole genome shotgun (WGS) entry which is preliminary data.</text>
</comment>
<evidence type="ECO:0000256" key="1">
    <source>
        <dbReference type="ARBA" id="ARBA00010757"/>
    </source>
</evidence>
<evidence type="ECO:0000313" key="6">
    <source>
        <dbReference type="EMBL" id="MBO8424803.1"/>
    </source>
</evidence>
<dbReference type="NCBIfam" id="TIGR00135">
    <property type="entry name" value="gatC"/>
    <property type="match status" value="1"/>
</dbReference>
<dbReference type="InterPro" id="IPR036113">
    <property type="entry name" value="Asp/Glu-ADT_sf_sub_c"/>
</dbReference>
<accession>A0A940DJD4</accession>
<reference evidence="6" key="2">
    <citation type="journal article" date="2021" name="PeerJ">
        <title>Extensive microbial diversity within the chicken gut microbiome revealed by metagenomics and culture.</title>
        <authorList>
            <person name="Gilroy R."/>
            <person name="Ravi A."/>
            <person name="Getino M."/>
            <person name="Pursley I."/>
            <person name="Horton D.L."/>
            <person name="Alikhan N.F."/>
            <person name="Baker D."/>
            <person name="Gharbi K."/>
            <person name="Hall N."/>
            <person name="Watson M."/>
            <person name="Adriaenssens E.M."/>
            <person name="Foster-Nyarko E."/>
            <person name="Jarju S."/>
            <person name="Secka A."/>
            <person name="Antonio M."/>
            <person name="Oren A."/>
            <person name="Chaudhuri R.R."/>
            <person name="La Ragione R."/>
            <person name="Hildebrand F."/>
            <person name="Pallen M.J."/>
        </authorList>
    </citation>
    <scope>NUCLEOTIDE SEQUENCE</scope>
    <source>
        <strain evidence="6">517</strain>
    </source>
</reference>
<dbReference type="GO" id="GO:0006450">
    <property type="term" value="P:regulation of translational fidelity"/>
    <property type="evidence" value="ECO:0007669"/>
    <property type="project" value="InterPro"/>
</dbReference>
<protein>
    <submittedName>
        <fullName evidence="6">Asp-tRNA(Asn)/Glu-tRNA(Gln) amidotransferase subunit GatC</fullName>
    </submittedName>
</protein>
<comment type="similarity">
    <text evidence="1">Belongs to the GatC family.</text>
</comment>
<proteinExistence type="inferred from homology"/>
<organism evidence="6 7">
    <name type="scientific">Candidatus Stercoripulliclostridium pullicola</name>
    <dbReference type="NCBI Taxonomy" id="2840953"/>
    <lineage>
        <taxon>Bacteria</taxon>
        <taxon>Bacillati</taxon>
        <taxon>Bacillota</taxon>
        <taxon>Clostridia</taxon>
        <taxon>Eubacteriales</taxon>
        <taxon>Candidatus Stercoripulliclostridium</taxon>
    </lineage>
</organism>